<accession>A0AAV8YH33</accession>
<dbReference type="EMBL" id="JAPWTK010000102">
    <property type="protein sequence ID" value="KAJ8950286.1"/>
    <property type="molecule type" value="Genomic_DNA"/>
</dbReference>
<reference evidence="1" key="1">
    <citation type="journal article" date="2023" name="Insect Mol. Biol.">
        <title>Genome sequencing provides insights into the evolution of gene families encoding plant cell wall-degrading enzymes in longhorned beetles.</title>
        <authorList>
            <person name="Shin N.R."/>
            <person name="Okamura Y."/>
            <person name="Kirsch R."/>
            <person name="Pauchet Y."/>
        </authorList>
    </citation>
    <scope>NUCLEOTIDE SEQUENCE</scope>
    <source>
        <strain evidence="1">AMC_N1</strain>
    </source>
</reference>
<protein>
    <submittedName>
        <fullName evidence="1">Uncharacterized protein</fullName>
    </submittedName>
</protein>
<name>A0AAV8YH33_9CUCU</name>
<organism evidence="1 2">
    <name type="scientific">Aromia moschata</name>
    <dbReference type="NCBI Taxonomy" id="1265417"/>
    <lineage>
        <taxon>Eukaryota</taxon>
        <taxon>Metazoa</taxon>
        <taxon>Ecdysozoa</taxon>
        <taxon>Arthropoda</taxon>
        <taxon>Hexapoda</taxon>
        <taxon>Insecta</taxon>
        <taxon>Pterygota</taxon>
        <taxon>Neoptera</taxon>
        <taxon>Endopterygota</taxon>
        <taxon>Coleoptera</taxon>
        <taxon>Polyphaga</taxon>
        <taxon>Cucujiformia</taxon>
        <taxon>Chrysomeloidea</taxon>
        <taxon>Cerambycidae</taxon>
        <taxon>Cerambycinae</taxon>
        <taxon>Callichromatini</taxon>
        <taxon>Aromia</taxon>
    </lineage>
</organism>
<evidence type="ECO:0000313" key="1">
    <source>
        <dbReference type="EMBL" id="KAJ8950286.1"/>
    </source>
</evidence>
<keyword evidence="2" id="KW-1185">Reference proteome</keyword>
<evidence type="ECO:0000313" key="2">
    <source>
        <dbReference type="Proteomes" id="UP001162162"/>
    </source>
</evidence>
<gene>
    <name evidence="1" type="ORF">NQ318_021142</name>
</gene>
<dbReference type="Proteomes" id="UP001162162">
    <property type="component" value="Unassembled WGS sequence"/>
</dbReference>
<comment type="caution">
    <text evidence="1">The sequence shown here is derived from an EMBL/GenBank/DDBJ whole genome shotgun (WGS) entry which is preliminary data.</text>
</comment>
<dbReference type="AlphaFoldDB" id="A0AAV8YH33"/>
<sequence length="132" mass="15883">MYKFFVIFCSHVFVKKKKKPNAYALFNNDEIVNKSIQCLLENSETNNPQQKWDQKLKIRHLITMKRRRCQFDLHYTYLSINQLVEHLLLQVLFLSPFYLLKQCLKSKAFILYTIRCPLFYNNLNNVLISSDI</sequence>
<proteinExistence type="predicted"/>